<organism evidence="1 2">
    <name type="scientific">Clostridium intestinale DSM 6191</name>
    <dbReference type="NCBI Taxonomy" id="1121320"/>
    <lineage>
        <taxon>Bacteria</taxon>
        <taxon>Bacillati</taxon>
        <taxon>Bacillota</taxon>
        <taxon>Clostridia</taxon>
        <taxon>Eubacteriales</taxon>
        <taxon>Clostridiaceae</taxon>
        <taxon>Clostridium</taxon>
    </lineage>
</organism>
<dbReference type="RefSeq" id="WP_073018524.1">
    <property type="nucleotide sequence ID" value="NZ_FQXU01000005.1"/>
</dbReference>
<dbReference type="Pfam" id="PF09365">
    <property type="entry name" value="DUF2461"/>
    <property type="match status" value="1"/>
</dbReference>
<dbReference type="PANTHER" id="PTHR36452:SF1">
    <property type="entry name" value="DUF2461 DOMAIN-CONTAINING PROTEIN"/>
    <property type="match status" value="1"/>
</dbReference>
<dbReference type="Proteomes" id="UP000184241">
    <property type="component" value="Unassembled WGS sequence"/>
</dbReference>
<accession>A0A1M5XVZ8</accession>
<dbReference type="PIRSF" id="PIRSF028451">
    <property type="entry name" value="UCP028451"/>
    <property type="match status" value="1"/>
</dbReference>
<proteinExistence type="predicted"/>
<reference evidence="1 2" key="1">
    <citation type="submission" date="2016-11" db="EMBL/GenBank/DDBJ databases">
        <authorList>
            <person name="Jaros S."/>
            <person name="Januszkiewicz K."/>
            <person name="Wedrychowicz H."/>
        </authorList>
    </citation>
    <scope>NUCLEOTIDE SEQUENCE [LARGE SCALE GENOMIC DNA]</scope>
    <source>
        <strain evidence="1 2">DSM 6191</strain>
    </source>
</reference>
<dbReference type="PANTHER" id="PTHR36452">
    <property type="entry name" value="CHROMOSOME 12, WHOLE GENOME SHOTGUN SEQUENCE"/>
    <property type="match status" value="1"/>
</dbReference>
<dbReference type="NCBIfam" id="TIGR02453">
    <property type="entry name" value="TIGR02453 family protein"/>
    <property type="match status" value="1"/>
</dbReference>
<name>A0A1M5XVZ8_9CLOT</name>
<sequence length="230" mass="27628">MSTINERSFEGFSNETIDFLKNLKENNNKLWFEENKEKYIHHLLTPMKYLVMDLSSFILSIDPLLEVTPSSGYTISKIYRDTRFSKDKSPYKIRMWITFKRRSKEWSSNPAFFFELSPDSYRYGMGFFQANPTTMKIFRENIDTSLDKFKNAISFYSKQDVFVVEGDKYKRILDKEKTEDINEWYQRKNLYLVCNKEIDNLLFSKELVDKLIADFSLIKDFYTYLNQLKD</sequence>
<protein>
    <submittedName>
        <fullName evidence="1">TIGR02453 family protein</fullName>
    </submittedName>
</protein>
<evidence type="ECO:0000313" key="2">
    <source>
        <dbReference type="Proteomes" id="UP000184241"/>
    </source>
</evidence>
<evidence type="ECO:0000313" key="1">
    <source>
        <dbReference type="EMBL" id="SHI03698.1"/>
    </source>
</evidence>
<dbReference type="AlphaFoldDB" id="A0A1M5XVZ8"/>
<dbReference type="InterPro" id="IPR012808">
    <property type="entry name" value="CHP02453"/>
</dbReference>
<dbReference type="InterPro" id="IPR015996">
    <property type="entry name" value="UCP028451"/>
</dbReference>
<gene>
    <name evidence="1" type="ORF">SAMN02745941_01662</name>
</gene>
<dbReference type="EMBL" id="FQXU01000005">
    <property type="protein sequence ID" value="SHI03698.1"/>
    <property type="molecule type" value="Genomic_DNA"/>
</dbReference>